<keyword evidence="2" id="KW-1185">Reference proteome</keyword>
<dbReference type="InterPro" id="IPR022235">
    <property type="entry name" value="DUF3760"/>
</dbReference>
<dbReference type="RefSeq" id="XP_031860801.2">
    <property type="nucleotide sequence ID" value="XM_032005002.2"/>
</dbReference>
<reference evidence="1" key="2">
    <citation type="submission" date="2024-01" db="EMBL/GenBank/DDBJ databases">
        <title>Comparative genomics of Cryptococcus and Kwoniella reveals pathogenesis evolution and contrasting modes of karyotype evolution via chromosome fusion or intercentromeric recombination.</title>
        <authorList>
            <person name="Coelho M.A."/>
            <person name="David-Palma M."/>
            <person name="Shea T."/>
            <person name="Bowers K."/>
            <person name="McGinley-Smith S."/>
            <person name="Mohammad A.W."/>
            <person name="Gnirke A."/>
            <person name="Yurkov A.M."/>
            <person name="Nowrousian M."/>
            <person name="Sun S."/>
            <person name="Cuomo C.A."/>
            <person name="Heitman J."/>
        </authorList>
    </citation>
    <scope>NUCLEOTIDE SEQUENCE</scope>
    <source>
        <strain evidence="1">CBS 12478</strain>
    </source>
</reference>
<proteinExistence type="predicted"/>
<sequence>MVSPAAFVTSSIIPKSGPSPLPVMRSPFSSPLTRFLSAPTSPNIQNYKLPGRINTLSHLPNEIASLIFENLLHLHPTLVARLSSQHYSLAIPLIYADVTISRANASNVFVGMCADETTELPYPYGGIKFTSRKAKCFAHTRILRFEDIWSAEALVMASREYPNQSTGYLGSEEVKDKLFPSLDGIIFGSSLIEALSLSPSDIDAAEHNRWESKYYKQHYTIGQREWNDNPQYGHHYVINGEFESLISTLTVSKHLCIAKLPTFRPTNIYRYSYSVDTLREMFKIPSTIHLSLHSHDDQILDCTFTALQHAPLRLHIVPPTSNSSGIGASDPAGADDRTKAPDSQFLASWISLIVQEMQEYLFMEHGSSDFRLRLDSRNTGGFTLCVQDVETVKKIWKDSERNRGMSEEELQIWENILAFEELDKSPACPACGTK</sequence>
<reference evidence="1" key="1">
    <citation type="submission" date="2017-08" db="EMBL/GenBank/DDBJ databases">
        <authorList>
            <person name="Cuomo C."/>
            <person name="Billmyre B."/>
            <person name="Heitman J."/>
        </authorList>
    </citation>
    <scope>NUCLEOTIDE SEQUENCE</scope>
    <source>
        <strain evidence="1">CBS 12478</strain>
    </source>
</reference>
<gene>
    <name evidence="1" type="ORF">CI109_106242</name>
</gene>
<evidence type="ECO:0000313" key="1">
    <source>
        <dbReference type="EMBL" id="WWD21755.1"/>
    </source>
</evidence>
<dbReference type="EMBL" id="CP144061">
    <property type="protein sequence ID" value="WWD21755.1"/>
    <property type="molecule type" value="Genomic_DNA"/>
</dbReference>
<dbReference type="Proteomes" id="UP000322225">
    <property type="component" value="Chromosome 11"/>
</dbReference>
<accession>A0AAJ8MY52</accession>
<organism evidence="1 2">
    <name type="scientific">Kwoniella shandongensis</name>
    <dbReference type="NCBI Taxonomy" id="1734106"/>
    <lineage>
        <taxon>Eukaryota</taxon>
        <taxon>Fungi</taxon>
        <taxon>Dikarya</taxon>
        <taxon>Basidiomycota</taxon>
        <taxon>Agaricomycotina</taxon>
        <taxon>Tremellomycetes</taxon>
        <taxon>Tremellales</taxon>
        <taxon>Cryptococcaceae</taxon>
        <taxon>Kwoniella</taxon>
    </lineage>
</organism>
<dbReference type="GeneID" id="43589143"/>
<dbReference type="KEGG" id="ksn:43589143"/>
<protein>
    <submittedName>
        <fullName evidence="1">Uncharacterized protein</fullName>
    </submittedName>
</protein>
<dbReference type="AlphaFoldDB" id="A0AAJ8MY52"/>
<evidence type="ECO:0000313" key="2">
    <source>
        <dbReference type="Proteomes" id="UP000322225"/>
    </source>
</evidence>
<name>A0AAJ8MY52_9TREE</name>
<dbReference type="Pfam" id="PF12586">
    <property type="entry name" value="DUF3760"/>
    <property type="match status" value="1"/>
</dbReference>